<dbReference type="Proteomes" id="UP001377168">
    <property type="component" value="Unassembled WGS sequence"/>
</dbReference>
<protein>
    <submittedName>
        <fullName evidence="1">Helix-turn-helix transcriptional regulator</fullName>
    </submittedName>
</protein>
<name>A0ACC6PNK2_9ACTN</name>
<reference evidence="1" key="1">
    <citation type="submission" date="2024-03" db="EMBL/GenBank/DDBJ databases">
        <title>Novel Streptomyces species of biotechnological and ecological value are a feature of Machair soil.</title>
        <authorList>
            <person name="Prole J.R."/>
            <person name="Goodfellow M."/>
            <person name="Allenby N."/>
            <person name="Ward A.C."/>
        </authorList>
    </citation>
    <scope>NUCLEOTIDE SEQUENCE</scope>
    <source>
        <strain evidence="1">MS2.AVA.5</strain>
    </source>
</reference>
<sequence length="216" mass="24387">MGRAENPIAPCTTSLHALASWLRQRRADAQVSYTELAQRTHFSKATLSRAVSGRTVPRLVVVKALAEVCGADPAEAERLWKGARYDARNTWPGHGASRLRIDYVTTFAGLHLALLELYRRDGSRPYRELERQAGRHGQLPHATIGRVLTQRAHPRREFVLAFIQTCGVTDEDDLEVWGRAWDRAQAAHILSSPPPRRKSRPGHRPTRDQRNACRHP</sequence>
<comment type="caution">
    <text evidence="1">The sequence shown here is derived from an EMBL/GenBank/DDBJ whole genome shotgun (WGS) entry which is preliminary data.</text>
</comment>
<keyword evidence="2" id="KW-1185">Reference proteome</keyword>
<accession>A0ACC6PNK2</accession>
<evidence type="ECO:0000313" key="1">
    <source>
        <dbReference type="EMBL" id="MEJ8632956.1"/>
    </source>
</evidence>
<dbReference type="EMBL" id="JBBKAJ010000022">
    <property type="protein sequence ID" value="MEJ8632956.1"/>
    <property type="molecule type" value="Genomic_DNA"/>
</dbReference>
<organism evidence="1 2">
    <name type="scientific">Streptomyces achmelvichensis</name>
    <dbReference type="NCBI Taxonomy" id="3134111"/>
    <lineage>
        <taxon>Bacteria</taxon>
        <taxon>Bacillati</taxon>
        <taxon>Actinomycetota</taxon>
        <taxon>Actinomycetes</taxon>
        <taxon>Kitasatosporales</taxon>
        <taxon>Streptomycetaceae</taxon>
        <taxon>Streptomyces</taxon>
    </lineage>
</organism>
<evidence type="ECO:0000313" key="2">
    <source>
        <dbReference type="Proteomes" id="UP001377168"/>
    </source>
</evidence>
<proteinExistence type="predicted"/>
<gene>
    <name evidence="1" type="ORF">WKI67_06070</name>
</gene>